<dbReference type="PANTHER" id="PTHR24185">
    <property type="entry name" value="CALCIUM-INDEPENDENT PHOSPHOLIPASE A2-GAMMA"/>
    <property type="match status" value="1"/>
</dbReference>
<protein>
    <recommendedName>
        <fullName evidence="5">PNPLA domain-containing protein</fullName>
    </recommendedName>
</protein>
<evidence type="ECO:0000256" key="2">
    <source>
        <dbReference type="ARBA" id="ARBA00022963"/>
    </source>
</evidence>
<sequence>EASRATSAAPTYFDPISIRDEGEQETFVDSGLGYNNPIEQVLDEARRVFPGRKVAYIVSIGTGLARVITFPDSLKTNPLKLINALKDIATKSDTTAERVQRRFREIKDTYFRFNMDRGLNHIQLEEWENLGQVRTYTTGYMEQDTVSSHFDTVVTALLASKARPAQDGSTALVQISGSHSAEMGGSQGQPQMLPWRHPTGSLPNFHLSVEACATTST</sequence>
<evidence type="ECO:0000313" key="7">
    <source>
        <dbReference type="Proteomes" id="UP001303473"/>
    </source>
</evidence>
<dbReference type="Proteomes" id="UP001303473">
    <property type="component" value="Unassembled WGS sequence"/>
</dbReference>
<feature type="non-terminal residue" evidence="6">
    <location>
        <position position="1"/>
    </location>
</feature>
<name>A0AAN6S2Y2_9PEZI</name>
<evidence type="ECO:0000259" key="5">
    <source>
        <dbReference type="PROSITE" id="PS51635"/>
    </source>
</evidence>
<comment type="caution">
    <text evidence="6">The sequence shown here is derived from an EMBL/GenBank/DDBJ whole genome shotgun (WGS) entry which is preliminary data.</text>
</comment>
<keyword evidence="3" id="KW-0443">Lipid metabolism</keyword>
<dbReference type="SUPFAM" id="SSF52151">
    <property type="entry name" value="FabD/lysophospholipase-like"/>
    <property type="match status" value="1"/>
</dbReference>
<gene>
    <name evidence="6" type="ORF">QBC46DRAFT_265149</name>
</gene>
<dbReference type="PANTHER" id="PTHR24185:SF1">
    <property type="entry name" value="CALCIUM-INDEPENDENT PHOSPHOLIPASE A2-GAMMA"/>
    <property type="match status" value="1"/>
</dbReference>
<keyword evidence="2" id="KW-0442">Lipid degradation</keyword>
<dbReference type="InterPro" id="IPR002641">
    <property type="entry name" value="PNPLA_dom"/>
</dbReference>
<dbReference type="GO" id="GO:0047499">
    <property type="term" value="F:calcium-independent phospholipase A2 activity"/>
    <property type="evidence" value="ECO:0007669"/>
    <property type="project" value="TreeGrafter"/>
</dbReference>
<proteinExistence type="predicted"/>
<feature type="domain" description="PNPLA" evidence="5">
    <location>
        <begin position="1"/>
        <end position="42"/>
    </location>
</feature>
<evidence type="ECO:0000256" key="4">
    <source>
        <dbReference type="PROSITE-ProRule" id="PRU01161"/>
    </source>
</evidence>
<accession>A0AAN6S2Y2</accession>
<keyword evidence="7" id="KW-1185">Reference proteome</keyword>
<evidence type="ECO:0000313" key="6">
    <source>
        <dbReference type="EMBL" id="KAK3938525.1"/>
    </source>
</evidence>
<dbReference type="AlphaFoldDB" id="A0AAN6S2Y2"/>
<dbReference type="EMBL" id="MU853827">
    <property type="protein sequence ID" value="KAK3938525.1"/>
    <property type="molecule type" value="Genomic_DNA"/>
</dbReference>
<dbReference type="PROSITE" id="PS51635">
    <property type="entry name" value="PNPLA"/>
    <property type="match status" value="1"/>
</dbReference>
<evidence type="ECO:0000256" key="3">
    <source>
        <dbReference type="ARBA" id="ARBA00023098"/>
    </source>
</evidence>
<dbReference type="GO" id="GO:0016042">
    <property type="term" value="P:lipid catabolic process"/>
    <property type="evidence" value="ECO:0007669"/>
    <property type="project" value="UniProtKB-KW"/>
</dbReference>
<dbReference type="GO" id="GO:0046486">
    <property type="term" value="P:glycerolipid metabolic process"/>
    <property type="evidence" value="ECO:0007669"/>
    <property type="project" value="UniProtKB-ARBA"/>
</dbReference>
<reference evidence="7" key="1">
    <citation type="journal article" date="2023" name="Mol. Phylogenet. Evol.">
        <title>Genome-scale phylogeny and comparative genomics of the fungal order Sordariales.</title>
        <authorList>
            <person name="Hensen N."/>
            <person name="Bonometti L."/>
            <person name="Westerberg I."/>
            <person name="Brannstrom I.O."/>
            <person name="Guillou S."/>
            <person name="Cros-Aarteil S."/>
            <person name="Calhoun S."/>
            <person name="Haridas S."/>
            <person name="Kuo A."/>
            <person name="Mondo S."/>
            <person name="Pangilinan J."/>
            <person name="Riley R."/>
            <person name="LaButti K."/>
            <person name="Andreopoulos B."/>
            <person name="Lipzen A."/>
            <person name="Chen C."/>
            <person name="Yan M."/>
            <person name="Daum C."/>
            <person name="Ng V."/>
            <person name="Clum A."/>
            <person name="Steindorff A."/>
            <person name="Ohm R.A."/>
            <person name="Martin F."/>
            <person name="Silar P."/>
            <person name="Natvig D.O."/>
            <person name="Lalanne C."/>
            <person name="Gautier V."/>
            <person name="Ament-Velasquez S.L."/>
            <person name="Kruys A."/>
            <person name="Hutchinson M.I."/>
            <person name="Powell A.J."/>
            <person name="Barry K."/>
            <person name="Miller A.N."/>
            <person name="Grigoriev I.V."/>
            <person name="Debuchy R."/>
            <person name="Gladieux P."/>
            <person name="Hiltunen Thoren M."/>
            <person name="Johannesson H."/>
        </authorList>
    </citation>
    <scope>NUCLEOTIDE SEQUENCE [LARGE SCALE GENOMIC DNA]</scope>
    <source>
        <strain evidence="7">CBS 340.73</strain>
    </source>
</reference>
<dbReference type="GO" id="GO:0016020">
    <property type="term" value="C:membrane"/>
    <property type="evidence" value="ECO:0007669"/>
    <property type="project" value="TreeGrafter"/>
</dbReference>
<dbReference type="Gene3D" id="3.40.1090.10">
    <property type="entry name" value="Cytosolic phospholipase A2 catalytic domain"/>
    <property type="match status" value="1"/>
</dbReference>
<dbReference type="GO" id="GO:0019369">
    <property type="term" value="P:arachidonate metabolic process"/>
    <property type="evidence" value="ECO:0007669"/>
    <property type="project" value="TreeGrafter"/>
</dbReference>
<keyword evidence="1" id="KW-0378">Hydrolase</keyword>
<evidence type="ECO:0000256" key="1">
    <source>
        <dbReference type="ARBA" id="ARBA00022801"/>
    </source>
</evidence>
<dbReference type="InterPro" id="IPR016035">
    <property type="entry name" value="Acyl_Trfase/lysoPLipase"/>
</dbReference>
<comment type="caution">
    <text evidence="4">Lacks conserved residue(s) required for the propagation of feature annotation.</text>
</comment>
<organism evidence="6 7">
    <name type="scientific">Diplogelasinospora grovesii</name>
    <dbReference type="NCBI Taxonomy" id="303347"/>
    <lineage>
        <taxon>Eukaryota</taxon>
        <taxon>Fungi</taxon>
        <taxon>Dikarya</taxon>
        <taxon>Ascomycota</taxon>
        <taxon>Pezizomycotina</taxon>
        <taxon>Sordariomycetes</taxon>
        <taxon>Sordariomycetidae</taxon>
        <taxon>Sordariales</taxon>
        <taxon>Diplogelasinosporaceae</taxon>
        <taxon>Diplogelasinospora</taxon>
    </lineage>
</organism>